<dbReference type="EMBL" id="CCKQ01010050">
    <property type="protein sequence ID" value="CDW81547.1"/>
    <property type="molecule type" value="Genomic_DNA"/>
</dbReference>
<reference evidence="2 3" key="1">
    <citation type="submission" date="2014-06" db="EMBL/GenBank/DDBJ databases">
        <authorList>
            <person name="Swart Estienne"/>
        </authorList>
    </citation>
    <scope>NUCLEOTIDE SEQUENCE [LARGE SCALE GENOMIC DNA]</scope>
    <source>
        <strain evidence="2 3">130c</strain>
    </source>
</reference>
<feature type="compositionally biased region" description="Polar residues" evidence="1">
    <location>
        <begin position="7"/>
        <end position="16"/>
    </location>
</feature>
<feature type="compositionally biased region" description="Acidic residues" evidence="1">
    <location>
        <begin position="49"/>
        <end position="76"/>
    </location>
</feature>
<gene>
    <name evidence="2" type="primary">Contig8629.g9207</name>
    <name evidence="2" type="ORF">STYLEM_10566</name>
</gene>
<organism evidence="2 3">
    <name type="scientific">Stylonychia lemnae</name>
    <name type="common">Ciliate</name>
    <dbReference type="NCBI Taxonomy" id="5949"/>
    <lineage>
        <taxon>Eukaryota</taxon>
        <taxon>Sar</taxon>
        <taxon>Alveolata</taxon>
        <taxon>Ciliophora</taxon>
        <taxon>Intramacronucleata</taxon>
        <taxon>Spirotrichea</taxon>
        <taxon>Stichotrichia</taxon>
        <taxon>Sporadotrichida</taxon>
        <taxon>Oxytrichidae</taxon>
        <taxon>Stylonychinae</taxon>
        <taxon>Stylonychia</taxon>
    </lineage>
</organism>
<evidence type="ECO:0000256" key="1">
    <source>
        <dbReference type="SAM" id="MobiDB-lite"/>
    </source>
</evidence>
<feature type="region of interest" description="Disordered" evidence="1">
    <location>
        <begin position="1"/>
        <end position="96"/>
    </location>
</feature>
<protein>
    <submittedName>
        <fullName evidence="2">Uncharacterized protein</fullName>
    </submittedName>
</protein>
<accession>A0A078AJ85</accession>
<evidence type="ECO:0000313" key="3">
    <source>
        <dbReference type="Proteomes" id="UP000039865"/>
    </source>
</evidence>
<sequence>MSDSGKDLNIQQNVVITSIEDDRSGSGSNKDSDEEEENQSSQEGSGSGSDEEGSNEDGSEDEEKSGNSDEEEEKDDEEQKVQDTKTSNKDDKSKQHVIDDDEEFKVTLKDQAFDFRKRQNIFDILNEINNDLDQLTVQVDSICQKYVPSLRQSTLKKQPSMNYYKSQSLIDNRDDFMKNKQQKRGDIDISNDLEYRSITKVKQNISKLQAEQQTQFSKAQLQI</sequence>
<keyword evidence="3" id="KW-1185">Reference proteome</keyword>
<feature type="compositionally biased region" description="Basic and acidic residues" evidence="1">
    <location>
        <begin position="77"/>
        <end position="96"/>
    </location>
</feature>
<dbReference type="InParanoid" id="A0A078AJ85"/>
<dbReference type="AlphaFoldDB" id="A0A078AJ85"/>
<dbReference type="Proteomes" id="UP000039865">
    <property type="component" value="Unassembled WGS sequence"/>
</dbReference>
<evidence type="ECO:0000313" key="2">
    <source>
        <dbReference type="EMBL" id="CDW81547.1"/>
    </source>
</evidence>
<proteinExistence type="predicted"/>
<name>A0A078AJ85_STYLE</name>